<name>A0A9X2FNQ8_9RHOB</name>
<evidence type="ECO:0000313" key="2">
    <source>
        <dbReference type="Proteomes" id="UP001139477"/>
    </source>
</evidence>
<reference evidence="1" key="1">
    <citation type="submission" date="2022-06" db="EMBL/GenBank/DDBJ databases">
        <title>Limimaricola sediminis sp. nov., isolated from an intertidal sediment.</title>
        <authorList>
            <person name="Shao X."/>
        </authorList>
    </citation>
    <scope>NUCLEOTIDE SEQUENCE</scope>
    <source>
        <strain evidence="1">ASW11-118</strain>
    </source>
</reference>
<gene>
    <name evidence="1" type="ORF">NHG85_02105</name>
</gene>
<organism evidence="1 2">
    <name type="scientific">Limimaricola litoreus</name>
    <dbReference type="NCBI Taxonomy" id="2955316"/>
    <lineage>
        <taxon>Bacteria</taxon>
        <taxon>Pseudomonadati</taxon>
        <taxon>Pseudomonadota</taxon>
        <taxon>Alphaproteobacteria</taxon>
        <taxon>Rhodobacterales</taxon>
        <taxon>Paracoccaceae</taxon>
        <taxon>Limimaricola</taxon>
    </lineage>
</organism>
<comment type="caution">
    <text evidence="1">The sequence shown here is derived from an EMBL/GenBank/DDBJ whole genome shotgun (WGS) entry which is preliminary data.</text>
</comment>
<sequence length="71" mass="7999">MAREERAVVAVSAQLRLHGRRVFDHEITLANRRCDLLILVCSTLASPISDRESPRDVRGDAASVLRDVMFH</sequence>
<proteinExistence type="predicted"/>
<protein>
    <submittedName>
        <fullName evidence="1">Uncharacterized protein</fullName>
    </submittedName>
</protein>
<dbReference type="Proteomes" id="UP001139477">
    <property type="component" value="Unassembled WGS sequence"/>
</dbReference>
<keyword evidence="2" id="KW-1185">Reference proteome</keyword>
<accession>A0A9X2FNQ8</accession>
<dbReference type="AlphaFoldDB" id="A0A9X2FNQ8"/>
<evidence type="ECO:0000313" key="1">
    <source>
        <dbReference type="EMBL" id="MCP1167330.1"/>
    </source>
</evidence>
<dbReference type="EMBL" id="JAMYXC010000029">
    <property type="protein sequence ID" value="MCP1167330.1"/>
    <property type="molecule type" value="Genomic_DNA"/>
</dbReference>
<dbReference type="RefSeq" id="WP_253329345.1">
    <property type="nucleotide sequence ID" value="NZ_JAMYXC010000029.1"/>
</dbReference>